<comment type="caution">
    <text evidence="1">The sequence shown here is derived from an EMBL/GenBank/DDBJ whole genome shotgun (WGS) entry which is preliminary data.</text>
</comment>
<dbReference type="AlphaFoldDB" id="A0A8K2A284"/>
<dbReference type="PANTHER" id="PTHR36061:SF3">
    <property type="entry name" value="OS04G0692200 PROTEIN"/>
    <property type="match status" value="1"/>
</dbReference>
<evidence type="ECO:0000313" key="2">
    <source>
        <dbReference type="Proteomes" id="UP000607397"/>
    </source>
</evidence>
<sequence length="186" mass="21091">MELEGPTLTLTDEAGRILTCYIEMSVEVAGEEYALLNPVDYPVDIFAWVSSDGSEETLMPIDEAQLGELFSTAQAVLSEQNLKLKRSALSLTVEGDLPEVDEEQILVLEVEEAGLTSEQDEYQLLATFFHEEQEYAIYTPIDPVLFVVRLRDNEQPELLSPEEFQAIQPKLQPYLEEHLFDEMDES</sequence>
<dbReference type="Proteomes" id="UP000607397">
    <property type="component" value="Unassembled WGS sequence"/>
</dbReference>
<accession>A0A8K2A284</accession>
<evidence type="ECO:0000313" key="1">
    <source>
        <dbReference type="EMBL" id="NCJ08408.1"/>
    </source>
</evidence>
<dbReference type="Pfam" id="PF12527">
    <property type="entry name" value="DUF3727"/>
    <property type="match status" value="1"/>
</dbReference>
<dbReference type="InterPro" id="IPR022203">
    <property type="entry name" value="DUF3727"/>
</dbReference>
<keyword evidence="2" id="KW-1185">Reference proteome</keyword>
<proteinExistence type="predicted"/>
<organism evidence="1 2">
    <name type="scientific">Petrachloros mirabilis ULC683</name>
    <dbReference type="NCBI Taxonomy" id="2781853"/>
    <lineage>
        <taxon>Bacteria</taxon>
        <taxon>Bacillati</taxon>
        <taxon>Cyanobacteriota</taxon>
        <taxon>Cyanophyceae</taxon>
        <taxon>Synechococcales</taxon>
        <taxon>Petrachlorosaceae</taxon>
        <taxon>Petrachloros</taxon>
        <taxon>Petrachloros mirabilis</taxon>
    </lineage>
</organism>
<protein>
    <submittedName>
        <fullName evidence="1">DUF3727 domain-containing protein</fullName>
    </submittedName>
</protein>
<reference evidence="1" key="1">
    <citation type="submission" date="2019-12" db="EMBL/GenBank/DDBJ databases">
        <title>High-Quality draft genome sequences of three cyanobacteria isolated from the limestone walls of the Old Cathedral of Coimbra.</title>
        <authorList>
            <person name="Tiago I."/>
            <person name="Soares F."/>
            <person name="Portugal A."/>
        </authorList>
    </citation>
    <scope>NUCLEOTIDE SEQUENCE [LARGE SCALE GENOMIC DNA]</scope>
    <source>
        <strain evidence="1">C</strain>
    </source>
</reference>
<dbReference type="EMBL" id="WVIC01000051">
    <property type="protein sequence ID" value="NCJ08408.1"/>
    <property type="molecule type" value="Genomic_DNA"/>
</dbReference>
<name>A0A8K2A284_9CYAN</name>
<dbReference type="PANTHER" id="PTHR36061">
    <property type="match status" value="1"/>
</dbReference>
<gene>
    <name evidence="1" type="ORF">GS597_18220</name>
</gene>